<feature type="compositionally biased region" description="Polar residues" evidence="1">
    <location>
        <begin position="298"/>
        <end position="313"/>
    </location>
</feature>
<feature type="domain" description="DUF3615" evidence="3">
    <location>
        <begin position="341"/>
        <end position="438"/>
    </location>
</feature>
<proteinExistence type="predicted"/>
<dbReference type="PANTHER" id="PTHR33326">
    <property type="entry name" value="OS05G0543800 PROTEIN"/>
    <property type="match status" value="1"/>
</dbReference>
<feature type="region of interest" description="Disordered" evidence="1">
    <location>
        <begin position="536"/>
        <end position="578"/>
    </location>
</feature>
<dbReference type="InterPro" id="IPR022059">
    <property type="entry name" value="DUF3615"/>
</dbReference>
<feature type="signal peptide" evidence="2">
    <location>
        <begin position="1"/>
        <end position="24"/>
    </location>
</feature>
<reference evidence="4 5" key="1">
    <citation type="submission" date="2012-08" db="EMBL/GenBank/DDBJ databases">
        <title>Oryza genome evolution.</title>
        <authorList>
            <person name="Wing R.A."/>
        </authorList>
    </citation>
    <scope>NUCLEOTIDE SEQUENCE</scope>
</reference>
<reference evidence="5" key="2">
    <citation type="submission" date="2013-12" db="EMBL/GenBank/DDBJ databases">
        <authorList>
            <person name="Yu Y."/>
            <person name="Lee S."/>
            <person name="de Baynast K."/>
            <person name="Wissotski M."/>
            <person name="Liu L."/>
            <person name="Talag J."/>
            <person name="Goicoechea J."/>
            <person name="Angelova A."/>
            <person name="Jetty R."/>
            <person name="Kudrna D."/>
            <person name="Golser W."/>
            <person name="Rivera L."/>
            <person name="Zhang J."/>
            <person name="Wing R."/>
        </authorList>
    </citation>
    <scope>NUCLEOTIDE SEQUENCE</scope>
</reference>
<dbReference type="Pfam" id="PF12274">
    <property type="entry name" value="DUF3615"/>
    <property type="match status" value="2"/>
</dbReference>
<dbReference type="eggNOG" id="ENOG502R6WG">
    <property type="taxonomic scope" value="Eukaryota"/>
</dbReference>
<dbReference type="EnsemblPlants" id="LPERR11G17850.1">
    <property type="protein sequence ID" value="LPERR11G17850.1"/>
    <property type="gene ID" value="LPERR11G17850"/>
</dbReference>
<organism evidence="4 5">
    <name type="scientific">Leersia perrieri</name>
    <dbReference type="NCBI Taxonomy" id="77586"/>
    <lineage>
        <taxon>Eukaryota</taxon>
        <taxon>Viridiplantae</taxon>
        <taxon>Streptophyta</taxon>
        <taxon>Embryophyta</taxon>
        <taxon>Tracheophyta</taxon>
        <taxon>Spermatophyta</taxon>
        <taxon>Magnoliopsida</taxon>
        <taxon>Liliopsida</taxon>
        <taxon>Poales</taxon>
        <taxon>Poaceae</taxon>
        <taxon>BOP clade</taxon>
        <taxon>Oryzoideae</taxon>
        <taxon>Oryzeae</taxon>
        <taxon>Oryzinae</taxon>
        <taxon>Leersia</taxon>
    </lineage>
</organism>
<evidence type="ECO:0000256" key="2">
    <source>
        <dbReference type="SAM" id="SignalP"/>
    </source>
</evidence>
<evidence type="ECO:0000259" key="3">
    <source>
        <dbReference type="Pfam" id="PF12274"/>
    </source>
</evidence>
<keyword evidence="5" id="KW-1185">Reference proteome</keyword>
<accession>A0A0D9XUS9</accession>
<feature type="chain" id="PRO_5002350842" description="DUF3615 domain-containing protein" evidence="2">
    <location>
        <begin position="25"/>
        <end position="748"/>
    </location>
</feature>
<feature type="compositionally biased region" description="Polar residues" evidence="1">
    <location>
        <begin position="563"/>
        <end position="578"/>
    </location>
</feature>
<dbReference type="AlphaFoldDB" id="A0A0D9XUS9"/>
<evidence type="ECO:0000256" key="1">
    <source>
        <dbReference type="SAM" id="MobiDB-lite"/>
    </source>
</evidence>
<protein>
    <recommendedName>
        <fullName evidence="3">DUF3615 domain-containing protein</fullName>
    </recommendedName>
</protein>
<reference evidence="4" key="3">
    <citation type="submission" date="2015-04" db="UniProtKB">
        <authorList>
            <consortium name="EnsemblPlants"/>
        </authorList>
    </citation>
    <scope>IDENTIFICATION</scope>
</reference>
<evidence type="ECO:0000313" key="5">
    <source>
        <dbReference type="Proteomes" id="UP000032180"/>
    </source>
</evidence>
<keyword evidence="2" id="KW-0732">Signal</keyword>
<feature type="region of interest" description="Disordered" evidence="1">
    <location>
        <begin position="35"/>
        <end position="71"/>
    </location>
</feature>
<dbReference type="HOGENOM" id="CLU_021821_0_0_1"/>
<evidence type="ECO:0000313" key="4">
    <source>
        <dbReference type="EnsemblPlants" id="LPERR11G17850.1"/>
    </source>
</evidence>
<feature type="region of interest" description="Disordered" evidence="1">
    <location>
        <begin position="95"/>
        <end position="134"/>
    </location>
</feature>
<sequence length="748" mass="83960">MPSTAHGRMRAVAAAFVRGHVVAAVATTTTLALVGRSSGDDGHRDPEEAGSGRSYLEAAGSGRIDPGGSDEWTADVRAAATTAWDNSKRRCRRQQPLVWVATDRTKTGRLSPKPQTKTEPKNPKTEISPLDGGRRRRRHGRAILLPAAELDGEMTRGASMFRFRVDLRLVRKHGRAEAGGKTRIRQSVLYSERKRQSRRGRGRGVAQPPTLPAMVRTGSMNNDFPDSATAELPAVEEALSPRSERQKIHLYLAEHTFDDLREGFTAMLNGFRDPPKDVGQRSAKLAQSSKPCPRELDTQSSQKSRQVSESISSATEDLSCHKLSTEEIIQNGKRWMSEEVMLAFKKYIKGRDEFMDVACTLDELQHQCFSVNAYHEVFHHYNFTVKLKKPTSEDTLTYFAEVKQVYGEKIYLCCPLKPNDNGYCHACVNQGMNALKHPPNDDVGFEIGHFNTGFPFMYLSDDDSDGVWVPAENDMDLAMVRTGSMNNDFPDSATAELPAVEEALSPRSERQKIHLYLAEHTFDDLREGFTAMLNGFRDPPKDVGQRSAKLAQSSKPCPRELDTQSSQKSRQVSESISSATEDLSCHKLSTEEIIQNGKRWMSEEVMLAFKKYIKGRDEFMDVACTLDELQHQCFSVNAYHEVFHHYNFTVKLKKPTSEDTLTYFAEVKQVYGEKIYLCCPLKPNDNGYCHACVNQGMNALKHPPNDDVGFEIGHFNTGFPFMYLSDDDSDGVWVPAENDMDLFDSVFD</sequence>
<dbReference type="PANTHER" id="PTHR33326:SF38">
    <property type="entry name" value="EXPRESSED PROTEIN"/>
    <property type="match status" value="1"/>
</dbReference>
<feature type="region of interest" description="Disordered" evidence="1">
    <location>
        <begin position="271"/>
        <end position="313"/>
    </location>
</feature>
<dbReference type="Gramene" id="LPERR11G17850.1">
    <property type="protein sequence ID" value="LPERR11G17850.1"/>
    <property type="gene ID" value="LPERR11G17850"/>
</dbReference>
<feature type="compositionally biased region" description="Basic and acidic residues" evidence="1">
    <location>
        <begin position="38"/>
        <end position="47"/>
    </location>
</feature>
<name>A0A0D9XUS9_9ORYZ</name>
<feature type="region of interest" description="Disordered" evidence="1">
    <location>
        <begin position="175"/>
        <end position="216"/>
    </location>
</feature>
<dbReference type="Proteomes" id="UP000032180">
    <property type="component" value="Chromosome 11"/>
</dbReference>
<feature type="domain" description="DUF3615" evidence="3">
    <location>
        <begin position="606"/>
        <end position="703"/>
    </location>
</feature>